<feature type="repeat" description="TPR" evidence="1">
    <location>
        <begin position="448"/>
        <end position="481"/>
    </location>
</feature>
<dbReference type="InterPro" id="IPR011992">
    <property type="entry name" value="EF-hand-dom_pair"/>
</dbReference>
<proteinExistence type="predicted"/>
<dbReference type="Proteomes" id="UP000652761">
    <property type="component" value="Unassembled WGS sequence"/>
</dbReference>
<sequence>MAAAGVAGRGRRAEKVKKIFQRFDANGDGGLNREEMAALVVAVNPRVKFSDEQINAILDEVFRTYAEFIQPGRGLTLDGLLRTYDDGAGDVDRDFEALGLVLSAAAPSAPQAAESSSAAVVAPGAPGSMVFEAASSSVAPEECAASEVSPADPLQAKLQQRTAAWAASPNHGIVFDETWKIVDDLEILIKRLRLQQMKKDAKVRSSSTGDSSNTLDSFSDAGWSREFGPPNDGEPRVFWDESTREFAVFRKELNALRGRADGARSREEAFDGHMAIGRGLYEHQLFGESLASFRRACELQPTDVRPHFRAGNALHALGRYAEAKEEFLLALEAAEASGNQWAYLLPQIHINLGIAMEGEGMLLGACEHYREAAILCPTHFRALKLLGSALFGVGEYRAAEKALEEAIFLNPDYADAHCDLGSALHALGEDERAIQEFQKAIDLKPGHVDALYNLGGLFMDVGRFPRASEMYTRVLAVRPNHWRAQLNKAVSLLGAGETDEARKALKEAFKMTKRVEVHDAIAHLKTLQRKKPLKGSNSEGEGGYVVVEPSKFKRVGKKTTVRQELATALQIRAFQIVTRLNRCEVDLLKNEMSKTDVPISYSGSGVPEKSIRKAALEVILRKLLQSLKPETFQGSVKAINERILSVLDASGSGRVDLGMFFAILAPICAGSLDKRKRAVFDALLWRPTNEGAQIRKIDAVTYIKTLRAVYIPSHGISDMMELHGESDSSMVSFPEFVEMFDDPDWGFGILSTLVKLEVGDRKFPKTVVWQTQVASATGQPSTVPGSNPGRCFPPHPWCPTRLVAGDIGAAYLTLWLCGSKGMHSPFVLISLRSIVVQTGDKNKMEGLYETSSHILYMLQNIVAMAYAKKEETHKMEREENHGGGIQLCAEEDLQEVQVQVILKTYPGKEKQLDTSLNWELWCSEEPNQGSHRISEEHIHNLVSRCQQRQENQATGACLLKNFSGKAAQRFDIQRRWWTSLREARVPFKEFRQLGFRESRLDGHLPEADAGQLGDRDPQDPPVPWASVSWRQPETPGYSA</sequence>
<evidence type="ECO:0000313" key="4">
    <source>
        <dbReference type="EMBL" id="MQM00924.1"/>
    </source>
</evidence>
<dbReference type="SUPFAM" id="SSF48452">
    <property type="entry name" value="TPR-like"/>
    <property type="match status" value="1"/>
</dbReference>
<feature type="compositionally biased region" description="Polar residues" evidence="2">
    <location>
        <begin position="204"/>
        <end position="217"/>
    </location>
</feature>
<dbReference type="OrthoDB" id="9991317at2759"/>
<evidence type="ECO:0000256" key="2">
    <source>
        <dbReference type="SAM" id="MobiDB-lite"/>
    </source>
</evidence>
<gene>
    <name evidence="4" type="ORF">Taro_033667</name>
</gene>
<feature type="region of interest" description="Disordered" evidence="2">
    <location>
        <begin position="200"/>
        <end position="236"/>
    </location>
</feature>
<protein>
    <recommendedName>
        <fullName evidence="3">EF-hand domain-containing protein</fullName>
    </recommendedName>
</protein>
<dbReference type="InterPro" id="IPR002048">
    <property type="entry name" value="EF_hand_dom"/>
</dbReference>
<evidence type="ECO:0000259" key="3">
    <source>
        <dbReference type="PROSITE" id="PS50222"/>
    </source>
</evidence>
<dbReference type="SUPFAM" id="SSF47473">
    <property type="entry name" value="EF-hand"/>
    <property type="match status" value="2"/>
</dbReference>
<dbReference type="EMBL" id="NMUH01002585">
    <property type="protein sequence ID" value="MQM00924.1"/>
    <property type="molecule type" value="Genomic_DNA"/>
</dbReference>
<dbReference type="SMART" id="SM00054">
    <property type="entry name" value="EFh"/>
    <property type="match status" value="2"/>
</dbReference>
<feature type="repeat" description="TPR" evidence="1">
    <location>
        <begin position="414"/>
        <end position="447"/>
    </location>
</feature>
<feature type="region of interest" description="Disordered" evidence="2">
    <location>
        <begin position="1002"/>
        <end position="1039"/>
    </location>
</feature>
<dbReference type="FunFam" id="1.10.238.10:FF:000173">
    <property type="entry name" value="uncharacterized TPR repeat-containing protein At1g05150-like"/>
    <property type="match status" value="1"/>
</dbReference>
<comment type="caution">
    <text evidence="4">The sequence shown here is derived from an EMBL/GenBank/DDBJ whole genome shotgun (WGS) entry which is preliminary data.</text>
</comment>
<dbReference type="Gene3D" id="1.10.238.10">
    <property type="entry name" value="EF-hand"/>
    <property type="match status" value="2"/>
</dbReference>
<reference evidence="4" key="1">
    <citation type="submission" date="2017-07" db="EMBL/GenBank/DDBJ databases">
        <title>Taro Niue Genome Assembly and Annotation.</title>
        <authorList>
            <person name="Atibalentja N."/>
            <person name="Keating K."/>
            <person name="Fields C.J."/>
        </authorList>
    </citation>
    <scope>NUCLEOTIDE SEQUENCE</scope>
    <source>
        <strain evidence="4">Niue_2</strain>
        <tissue evidence="4">Leaf</tissue>
    </source>
</reference>
<accession>A0A843W9N2</accession>
<dbReference type="SMART" id="SM00028">
    <property type="entry name" value="TPR"/>
    <property type="match status" value="7"/>
</dbReference>
<dbReference type="PANTHER" id="PTHR45081:SF1">
    <property type="entry name" value="EF HAND FAMILY PROTEIN, PUTATIVE, EXPRESSED-RELATED"/>
    <property type="match status" value="1"/>
</dbReference>
<dbReference type="PANTHER" id="PTHR45081">
    <property type="entry name" value="EF HAND FAMILY PROTEIN, PUTATIVE, EXPRESSED-RELATED"/>
    <property type="match status" value="1"/>
</dbReference>
<dbReference type="GO" id="GO:0005509">
    <property type="term" value="F:calcium ion binding"/>
    <property type="evidence" value="ECO:0007669"/>
    <property type="project" value="InterPro"/>
</dbReference>
<dbReference type="InterPro" id="IPR011990">
    <property type="entry name" value="TPR-like_helical_dom_sf"/>
</dbReference>
<dbReference type="PROSITE" id="PS50293">
    <property type="entry name" value="TPR_REGION"/>
    <property type="match status" value="2"/>
</dbReference>
<dbReference type="PROSITE" id="PS50005">
    <property type="entry name" value="TPR"/>
    <property type="match status" value="3"/>
</dbReference>
<dbReference type="InterPro" id="IPR019734">
    <property type="entry name" value="TPR_rpt"/>
</dbReference>
<dbReference type="Gene3D" id="1.25.40.10">
    <property type="entry name" value="Tetratricopeptide repeat domain"/>
    <property type="match status" value="2"/>
</dbReference>
<dbReference type="AlphaFoldDB" id="A0A843W9N2"/>
<keyword evidence="5" id="KW-1185">Reference proteome</keyword>
<dbReference type="Pfam" id="PF13432">
    <property type="entry name" value="TPR_16"/>
    <property type="match status" value="3"/>
</dbReference>
<feature type="domain" description="EF-hand" evidence="3">
    <location>
        <begin position="11"/>
        <end position="46"/>
    </location>
</feature>
<evidence type="ECO:0000256" key="1">
    <source>
        <dbReference type="PROSITE-ProRule" id="PRU00339"/>
    </source>
</evidence>
<feature type="repeat" description="TPR" evidence="1">
    <location>
        <begin position="380"/>
        <end position="413"/>
    </location>
</feature>
<keyword evidence="1" id="KW-0802">TPR repeat</keyword>
<name>A0A843W9N2_COLES</name>
<evidence type="ECO:0000313" key="5">
    <source>
        <dbReference type="Proteomes" id="UP000652761"/>
    </source>
</evidence>
<dbReference type="FunFam" id="1.25.40.10:FF:000332">
    <property type="entry name" value="Putative tpr repeat-containing protein"/>
    <property type="match status" value="1"/>
</dbReference>
<dbReference type="PROSITE" id="PS50222">
    <property type="entry name" value="EF_HAND_2"/>
    <property type="match status" value="1"/>
</dbReference>
<dbReference type="GO" id="GO:0005886">
    <property type="term" value="C:plasma membrane"/>
    <property type="evidence" value="ECO:0007669"/>
    <property type="project" value="TreeGrafter"/>
</dbReference>
<organism evidence="4 5">
    <name type="scientific">Colocasia esculenta</name>
    <name type="common">Wild taro</name>
    <name type="synonym">Arum esculentum</name>
    <dbReference type="NCBI Taxonomy" id="4460"/>
    <lineage>
        <taxon>Eukaryota</taxon>
        <taxon>Viridiplantae</taxon>
        <taxon>Streptophyta</taxon>
        <taxon>Embryophyta</taxon>
        <taxon>Tracheophyta</taxon>
        <taxon>Spermatophyta</taxon>
        <taxon>Magnoliopsida</taxon>
        <taxon>Liliopsida</taxon>
        <taxon>Araceae</taxon>
        <taxon>Aroideae</taxon>
        <taxon>Colocasieae</taxon>
        <taxon>Colocasia</taxon>
    </lineage>
</organism>